<evidence type="ECO:0000313" key="6">
    <source>
        <dbReference type="Proteomes" id="UP000198372"/>
    </source>
</evidence>
<keyword evidence="2" id="KW-0597">Phosphoprotein</keyword>
<feature type="compositionally biased region" description="Polar residues" evidence="3">
    <location>
        <begin position="90"/>
        <end position="109"/>
    </location>
</feature>
<gene>
    <name evidence="5" type="ORF">BQ2448_13</name>
</gene>
<feature type="domain" description="Ras-GAP" evidence="4">
    <location>
        <begin position="1239"/>
        <end position="1417"/>
    </location>
</feature>
<dbReference type="GO" id="GO:0005096">
    <property type="term" value="F:GTPase activator activity"/>
    <property type="evidence" value="ECO:0007669"/>
    <property type="project" value="UniProtKB-KW"/>
</dbReference>
<dbReference type="InterPro" id="IPR039360">
    <property type="entry name" value="Ras_GTPase"/>
</dbReference>
<evidence type="ECO:0000256" key="3">
    <source>
        <dbReference type="SAM" id="MobiDB-lite"/>
    </source>
</evidence>
<dbReference type="EMBL" id="FMSP01000013">
    <property type="protein sequence ID" value="SCV72895.1"/>
    <property type="molecule type" value="Genomic_DNA"/>
</dbReference>
<feature type="compositionally biased region" description="Basic and acidic residues" evidence="3">
    <location>
        <begin position="864"/>
        <end position="874"/>
    </location>
</feature>
<dbReference type="PANTHER" id="PTHR10194:SF142">
    <property type="entry name" value="NEUROFIBROMIN"/>
    <property type="match status" value="1"/>
</dbReference>
<dbReference type="PROSITE" id="PS50018">
    <property type="entry name" value="RAS_GTPASE_ACTIV_2"/>
    <property type="match status" value="1"/>
</dbReference>
<evidence type="ECO:0000256" key="1">
    <source>
        <dbReference type="ARBA" id="ARBA00022468"/>
    </source>
</evidence>
<dbReference type="InterPro" id="IPR023152">
    <property type="entry name" value="RasGAP_CS"/>
</dbReference>
<dbReference type="SUPFAM" id="SSF48371">
    <property type="entry name" value="ARM repeat"/>
    <property type="match status" value="1"/>
</dbReference>
<keyword evidence="1" id="KW-0343">GTPase activation</keyword>
<dbReference type="OrthoDB" id="28245at2759"/>
<accession>A0A238FIA2</accession>
<feature type="region of interest" description="Disordered" evidence="3">
    <location>
        <begin position="469"/>
        <end position="492"/>
    </location>
</feature>
<dbReference type="Proteomes" id="UP000198372">
    <property type="component" value="Unassembled WGS sequence"/>
</dbReference>
<feature type="compositionally biased region" description="Basic residues" evidence="3">
    <location>
        <begin position="7"/>
        <end position="27"/>
    </location>
</feature>
<feature type="compositionally biased region" description="Low complexity" evidence="3">
    <location>
        <begin position="75"/>
        <end position="89"/>
    </location>
</feature>
<name>A0A238FIA2_9BASI</name>
<feature type="compositionally biased region" description="Low complexity" evidence="3">
    <location>
        <begin position="470"/>
        <end position="482"/>
    </location>
</feature>
<dbReference type="Gene3D" id="1.10.506.10">
    <property type="entry name" value="GTPase Activation - p120gap, domain 1"/>
    <property type="match status" value="2"/>
</dbReference>
<dbReference type="SMART" id="SM00323">
    <property type="entry name" value="RasGAP"/>
    <property type="match status" value="1"/>
</dbReference>
<keyword evidence="6" id="KW-1185">Reference proteome</keyword>
<dbReference type="InterPro" id="IPR001936">
    <property type="entry name" value="RasGAP_dom"/>
</dbReference>
<organism evidence="5 6">
    <name type="scientific">Microbotryum intermedium</name>
    <dbReference type="NCBI Taxonomy" id="269621"/>
    <lineage>
        <taxon>Eukaryota</taxon>
        <taxon>Fungi</taxon>
        <taxon>Dikarya</taxon>
        <taxon>Basidiomycota</taxon>
        <taxon>Pucciniomycotina</taxon>
        <taxon>Microbotryomycetes</taxon>
        <taxon>Microbotryales</taxon>
        <taxon>Microbotryaceae</taxon>
        <taxon>Microbotryum</taxon>
    </lineage>
</organism>
<dbReference type="InterPro" id="IPR016024">
    <property type="entry name" value="ARM-type_fold"/>
</dbReference>
<feature type="region of interest" description="Disordered" evidence="3">
    <location>
        <begin position="861"/>
        <end position="891"/>
    </location>
</feature>
<dbReference type="InterPro" id="IPR008936">
    <property type="entry name" value="Rho_GTPase_activation_prot"/>
</dbReference>
<dbReference type="STRING" id="269621.A0A238FIA2"/>
<protein>
    <submittedName>
        <fullName evidence="5">BQ2448_13 protein</fullName>
    </submittedName>
</protein>
<evidence type="ECO:0000313" key="5">
    <source>
        <dbReference type="EMBL" id="SCV72895.1"/>
    </source>
</evidence>
<evidence type="ECO:0000259" key="4">
    <source>
        <dbReference type="PROSITE" id="PS50018"/>
    </source>
</evidence>
<sequence>MVELRLLRRGRPRSLPSLHHRRRRRRQLPAPVSSHHDSKDSRPSTSFDYPERTSSHYQLATSPSPTPDTPANAGTAVVMTTTTTTAKTTSNGPLHQQFGSRRSTSTSTAPVALYTTGPKESSRTKMINKIIHQITLHLPSHSTSRHRTGYPSVGQRATREATKGLEGACRNPGAIEEVLSGLLRELERPGSSERGEGARNMSSVASAPLLSSLDVLRSHRELLRITSSCLLVHWWSHIQRSSTPTEPTLDPPALDEILARSLLNVVVPRKSYVPSSISVFSTSPSYTSDLVLRVFRSLEATPTRHVADLIDSPFSSSETREDLRFDIHHYSALVLYFLSASNWPLIHDLLRQRLTGHYGTGAPPNEVPSSNGTAMDLEAHDLRILESCCFSRSRLSSVFQDVFNAFLHLRKPARLVLVHTLRLSVWSWITSRPAEYRAMVQSGRRLEGGCDMLFDLLWAQSAILVPEPLSSAPSTSTPTATSQNLTRRMSPTPSSLWSTMMMLLLCCPDIVQQLTNHEDAAATNKPAGGYSKKKQFLDGIKAALSDPVGGYSDHIWHTCVDLLMASHQIVDPSSSIGPLRVIAPRASRRIIEESDLIKLLGSLMEPASPFSQQLGAVNALLILFSDPISPRSCSSISKSLGILFSHATRLPRPIRRARQGSAGSLHTDSSTAVEDASPDLIRSILVLWSNAPHFLVNDAGKTLVAVAEMARDLLDETIDRLAFGMILAAFQSYEGRPGPGDDAVDWSLLGKIIAHRILEADDATMAHCLLLRVLLEIIKRPPWKKAASAGKWSEAFWNALEASLLVSALSPSDEISELALECAHQILVVHGAASPIPYDRQTPRTGEGHCVQARYATFSQTLHSRSDPESERPGGTHLLHHKSPTPHEATSNMGRIARNQSLVVIDGLVESSTRDWLDATIARDRPTPLSTSCWSRSSSTIQLFERTRRNYWPNNLDIRQLGAFVMELKKSAQRLLATDHPESKSANPVFTNMLFVAQSLMILQALVARVDAGALHREVYNPMIELLVLLAELITALPIQDERLRLQNKLSALCEHVHAKSVELDETSASKRTKVLEYLYRWVAVSEDRAGQRAFSSLLRGLKLQTHDGSPDRALFNRYFDHFTRVLSDMADRPELDPRIAADVTRTRSSLMEGFAALLSSNQELAAQRIPEMTCSGLQETLRHIYLEVLTLLLNRGVKFDSDDGSTSTESAYNQIFQLIRHNPSSLALALCEVCPPAKYDDLIEVLLRVMSSPSATVSFLRAVIAAEVSATDHESTLFRGNTLASRLLTIYSKVQGYHYLRETLRDLLLTICSKPPEFNLDFDPHRDSSEDDVASRNLIQVTEAFLVRIAQSANPASPNPSLPLLGASIFLRFINPAIVSPEMIDLDLVNQTAGNDTREVRKALVSVSKILQALATMSASGPRSPG</sequence>
<dbReference type="PANTHER" id="PTHR10194">
    <property type="entry name" value="RAS GTPASE-ACTIVATING PROTEINS"/>
    <property type="match status" value="1"/>
</dbReference>
<reference evidence="6" key="1">
    <citation type="submission" date="2016-09" db="EMBL/GenBank/DDBJ databases">
        <authorList>
            <person name="Jeantristanb JTB J.-T."/>
            <person name="Ricardo R."/>
        </authorList>
    </citation>
    <scope>NUCLEOTIDE SEQUENCE [LARGE SCALE GENOMIC DNA]</scope>
</reference>
<evidence type="ECO:0000256" key="2">
    <source>
        <dbReference type="ARBA" id="ARBA00022553"/>
    </source>
</evidence>
<proteinExistence type="predicted"/>
<dbReference type="Pfam" id="PF00616">
    <property type="entry name" value="RasGAP"/>
    <property type="match status" value="2"/>
</dbReference>
<dbReference type="PROSITE" id="PS00509">
    <property type="entry name" value="RAS_GTPASE_ACTIV_1"/>
    <property type="match status" value="1"/>
</dbReference>
<dbReference type="SUPFAM" id="SSF48350">
    <property type="entry name" value="GTPase activation domain, GAP"/>
    <property type="match status" value="1"/>
</dbReference>
<feature type="region of interest" description="Disordered" evidence="3">
    <location>
        <begin position="1"/>
        <end position="120"/>
    </location>
</feature>